<dbReference type="InterPro" id="IPR035994">
    <property type="entry name" value="Nucleoside_phosphorylase_sf"/>
</dbReference>
<dbReference type="AlphaFoldDB" id="A0A1P8WG82"/>
<dbReference type="EC" id="3.2.2.26" evidence="1"/>
<name>A0A1P8WG82_9PLAN</name>
<dbReference type="InterPro" id="IPR019963">
    <property type="entry name" value="FL_hydrolase_MqnB"/>
</dbReference>
<dbReference type="EMBL" id="CP017641">
    <property type="protein sequence ID" value="APZ93086.1"/>
    <property type="molecule type" value="Genomic_DNA"/>
</dbReference>
<dbReference type="RefSeq" id="WP_077028291.1">
    <property type="nucleotide sequence ID" value="NZ_CP017641.1"/>
</dbReference>
<dbReference type="NCBIfam" id="TIGR03664">
    <property type="entry name" value="fut_nucase"/>
    <property type="match status" value="1"/>
</dbReference>
<dbReference type="Proteomes" id="UP000187735">
    <property type="component" value="Chromosome"/>
</dbReference>
<evidence type="ECO:0000313" key="4">
    <source>
        <dbReference type="Proteomes" id="UP000187735"/>
    </source>
</evidence>
<dbReference type="InterPro" id="IPR000845">
    <property type="entry name" value="Nucleoside_phosphorylase_d"/>
</dbReference>
<evidence type="ECO:0000259" key="2">
    <source>
        <dbReference type="Pfam" id="PF01048"/>
    </source>
</evidence>
<dbReference type="GO" id="GO:0008782">
    <property type="term" value="F:adenosylhomocysteine nucleosidase activity"/>
    <property type="evidence" value="ECO:0007669"/>
    <property type="project" value="TreeGrafter"/>
</dbReference>
<accession>A0A1P8WG82</accession>
<keyword evidence="4" id="KW-1185">Reference proteome</keyword>
<dbReference type="SUPFAM" id="SSF53167">
    <property type="entry name" value="Purine and uridine phosphorylases"/>
    <property type="match status" value="1"/>
</dbReference>
<dbReference type="Pfam" id="PF01048">
    <property type="entry name" value="PNP_UDP_1"/>
    <property type="match status" value="1"/>
</dbReference>
<sequence>MTSTLILIPTIGERQILAPRFAPLLERDISVQLCGFGPVAAGAKTSQLIASLQPKQIILVGIAGALTDDLAVGQAEVFEHVAMYGIGAGTGDTFRNAGQLGWLHWTECLSEGTPVGIGDAISLQRKDEPSEDHRQLLTVCAAAGCKRDARDRKAIFPNAVAEDMEGYAVAMAGAFAGVPVSIVRGISNLAGDREKIRWRIPEALHAAADLVLKGLS</sequence>
<dbReference type="KEGG" id="fmr:Fuma_02702"/>
<reference evidence="3 4" key="1">
    <citation type="journal article" date="2016" name="Front. Microbiol.">
        <title>Fuerstia marisgermanicae gen. nov., sp. nov., an Unusual Member of the Phylum Planctomycetes from the German Wadden Sea.</title>
        <authorList>
            <person name="Kohn T."/>
            <person name="Heuer A."/>
            <person name="Jogler M."/>
            <person name="Vollmers J."/>
            <person name="Boedeker C."/>
            <person name="Bunk B."/>
            <person name="Rast P."/>
            <person name="Borchert D."/>
            <person name="Glockner I."/>
            <person name="Freese H.M."/>
            <person name="Klenk H.P."/>
            <person name="Overmann J."/>
            <person name="Kaster A.K."/>
            <person name="Rohde M."/>
            <person name="Wiegand S."/>
            <person name="Jogler C."/>
        </authorList>
    </citation>
    <scope>NUCLEOTIDE SEQUENCE [LARGE SCALE GENOMIC DNA]</scope>
    <source>
        <strain evidence="3 4">NH11</strain>
    </source>
</reference>
<evidence type="ECO:0000313" key="3">
    <source>
        <dbReference type="EMBL" id="APZ93086.1"/>
    </source>
</evidence>
<dbReference type="Gene3D" id="3.40.50.1580">
    <property type="entry name" value="Nucleoside phosphorylase domain"/>
    <property type="match status" value="1"/>
</dbReference>
<dbReference type="GO" id="GO:0009234">
    <property type="term" value="P:menaquinone biosynthetic process"/>
    <property type="evidence" value="ECO:0007669"/>
    <property type="project" value="UniProtKB-UniRule"/>
</dbReference>
<gene>
    <name evidence="3" type="ORF">Fuma_02702</name>
</gene>
<dbReference type="GO" id="GO:0009116">
    <property type="term" value="P:nucleoside metabolic process"/>
    <property type="evidence" value="ECO:0007669"/>
    <property type="project" value="InterPro"/>
</dbReference>
<dbReference type="PANTHER" id="PTHR46832:SF2">
    <property type="entry name" value="FUTALOSINE HYDROLASE"/>
    <property type="match status" value="1"/>
</dbReference>
<dbReference type="GO" id="GO:0019284">
    <property type="term" value="P:L-methionine salvage from S-adenosylmethionine"/>
    <property type="evidence" value="ECO:0007669"/>
    <property type="project" value="TreeGrafter"/>
</dbReference>
<evidence type="ECO:0000256" key="1">
    <source>
        <dbReference type="NCBIfam" id="TIGR03664"/>
    </source>
</evidence>
<dbReference type="OrthoDB" id="9788270at2"/>
<proteinExistence type="predicted"/>
<dbReference type="PANTHER" id="PTHR46832">
    <property type="entry name" value="5'-METHYLTHIOADENOSINE/S-ADENOSYLHOMOCYSTEINE NUCLEOSIDASE"/>
    <property type="match status" value="1"/>
</dbReference>
<organism evidence="3 4">
    <name type="scientific">Fuerstiella marisgermanici</name>
    <dbReference type="NCBI Taxonomy" id="1891926"/>
    <lineage>
        <taxon>Bacteria</taxon>
        <taxon>Pseudomonadati</taxon>
        <taxon>Planctomycetota</taxon>
        <taxon>Planctomycetia</taxon>
        <taxon>Planctomycetales</taxon>
        <taxon>Planctomycetaceae</taxon>
        <taxon>Fuerstiella</taxon>
    </lineage>
</organism>
<feature type="domain" description="Nucleoside phosphorylase" evidence="2">
    <location>
        <begin position="26"/>
        <end position="213"/>
    </location>
</feature>
<dbReference type="GO" id="GO:0005829">
    <property type="term" value="C:cytosol"/>
    <property type="evidence" value="ECO:0007669"/>
    <property type="project" value="TreeGrafter"/>
</dbReference>
<dbReference type="STRING" id="1891926.Fuma_02702"/>
<dbReference type="GO" id="GO:0008930">
    <property type="term" value="F:methylthioadenosine nucleosidase activity"/>
    <property type="evidence" value="ECO:0007669"/>
    <property type="project" value="TreeGrafter"/>
</dbReference>
<protein>
    <recommendedName>
        <fullName evidence="1">Futalosine hydrolase</fullName>
        <ecNumber evidence="1">3.2.2.26</ecNumber>
    </recommendedName>
</protein>